<comment type="subcellular location">
    <subcellularLocation>
        <location evidence="1">Cell membrane</location>
        <topology evidence="1">Multi-pass membrane protein</topology>
    </subcellularLocation>
</comment>
<keyword evidence="2" id="KW-0813">Transport</keyword>
<keyword evidence="4 7" id="KW-0812">Transmembrane</keyword>
<feature type="transmembrane region" description="Helical" evidence="7">
    <location>
        <begin position="12"/>
        <end position="30"/>
    </location>
</feature>
<dbReference type="SUPFAM" id="SSF161098">
    <property type="entry name" value="MetI-like"/>
    <property type="match status" value="1"/>
</dbReference>
<evidence type="ECO:0000259" key="8">
    <source>
        <dbReference type="Pfam" id="PF19300"/>
    </source>
</evidence>
<dbReference type="InterPro" id="IPR035906">
    <property type="entry name" value="MetI-like_sf"/>
</dbReference>
<feature type="transmembrane region" description="Helical" evidence="7">
    <location>
        <begin position="103"/>
        <end position="123"/>
    </location>
</feature>
<evidence type="ECO:0000256" key="3">
    <source>
        <dbReference type="ARBA" id="ARBA00022475"/>
    </source>
</evidence>
<evidence type="ECO:0000313" key="10">
    <source>
        <dbReference type="Proteomes" id="UP000318661"/>
    </source>
</evidence>
<feature type="domain" description="ABC transporter type 1 GsiC-like N-terminal" evidence="8">
    <location>
        <begin position="1"/>
        <end position="101"/>
    </location>
</feature>
<accession>A0A537L9G7</accession>
<dbReference type="PANTHER" id="PTHR43163:SF6">
    <property type="entry name" value="DIPEPTIDE TRANSPORT SYSTEM PERMEASE PROTEIN DPPB-RELATED"/>
    <property type="match status" value="1"/>
</dbReference>
<dbReference type="AlphaFoldDB" id="A0A537L9G7"/>
<name>A0A537L9G7_9BACT</name>
<dbReference type="InterPro" id="IPR045621">
    <property type="entry name" value="BPD_transp_1_N"/>
</dbReference>
<dbReference type="EMBL" id="VBAJ01000262">
    <property type="protein sequence ID" value="TMJ04655.1"/>
    <property type="molecule type" value="Genomic_DNA"/>
</dbReference>
<keyword evidence="5 7" id="KW-1133">Transmembrane helix</keyword>
<keyword evidence="3" id="KW-1003">Cell membrane</keyword>
<feature type="non-terminal residue" evidence="9">
    <location>
        <position position="137"/>
    </location>
</feature>
<dbReference type="PANTHER" id="PTHR43163">
    <property type="entry name" value="DIPEPTIDE TRANSPORT SYSTEM PERMEASE PROTEIN DPPB-RELATED"/>
    <property type="match status" value="1"/>
</dbReference>
<reference evidence="9 10" key="1">
    <citation type="journal article" date="2019" name="Nat. Microbiol.">
        <title>Mediterranean grassland soil C-N compound turnover is dependent on rainfall and depth, and is mediated by genomically divergent microorganisms.</title>
        <authorList>
            <person name="Diamond S."/>
            <person name="Andeer P.F."/>
            <person name="Li Z."/>
            <person name="Crits-Christoph A."/>
            <person name="Burstein D."/>
            <person name="Anantharaman K."/>
            <person name="Lane K.R."/>
            <person name="Thomas B.C."/>
            <person name="Pan C."/>
            <person name="Northen T.R."/>
            <person name="Banfield J.F."/>
        </authorList>
    </citation>
    <scope>NUCLEOTIDE SEQUENCE [LARGE SCALE GENOMIC DNA]</scope>
    <source>
        <strain evidence="9">NP_2</strain>
    </source>
</reference>
<evidence type="ECO:0000256" key="4">
    <source>
        <dbReference type="ARBA" id="ARBA00022692"/>
    </source>
</evidence>
<evidence type="ECO:0000256" key="1">
    <source>
        <dbReference type="ARBA" id="ARBA00004651"/>
    </source>
</evidence>
<sequence>MLKFIRRRLLQLAPVLLGVSVLVFFGMHLIPGDVAQLLLGDKGTEADLQRIRHQLGLDRPVYVQYVRFLAGVLRGDFGISIRTRQPVMWEIGQALPVTVQLSLAALAFAVVVGLLIGVLAARYPRSALDTGSMVGVL</sequence>
<keyword evidence="6 7" id="KW-0472">Membrane</keyword>
<dbReference type="GO" id="GO:0005886">
    <property type="term" value="C:plasma membrane"/>
    <property type="evidence" value="ECO:0007669"/>
    <property type="project" value="UniProtKB-SubCell"/>
</dbReference>
<proteinExistence type="predicted"/>
<evidence type="ECO:0000256" key="5">
    <source>
        <dbReference type="ARBA" id="ARBA00022989"/>
    </source>
</evidence>
<gene>
    <name evidence="9" type="ORF">E6G99_10290</name>
</gene>
<evidence type="ECO:0000256" key="2">
    <source>
        <dbReference type="ARBA" id="ARBA00022448"/>
    </source>
</evidence>
<comment type="caution">
    <text evidence="9">The sequence shown here is derived from an EMBL/GenBank/DDBJ whole genome shotgun (WGS) entry which is preliminary data.</text>
</comment>
<dbReference type="Pfam" id="PF19300">
    <property type="entry name" value="BPD_transp_1_N"/>
    <property type="match status" value="1"/>
</dbReference>
<evidence type="ECO:0000256" key="6">
    <source>
        <dbReference type="ARBA" id="ARBA00023136"/>
    </source>
</evidence>
<dbReference type="Proteomes" id="UP000318661">
    <property type="component" value="Unassembled WGS sequence"/>
</dbReference>
<evidence type="ECO:0000256" key="7">
    <source>
        <dbReference type="SAM" id="Phobius"/>
    </source>
</evidence>
<organism evidence="9 10">
    <name type="scientific">Candidatus Segetimicrobium genomatis</name>
    <dbReference type="NCBI Taxonomy" id="2569760"/>
    <lineage>
        <taxon>Bacteria</taxon>
        <taxon>Bacillati</taxon>
        <taxon>Candidatus Sysuimicrobiota</taxon>
        <taxon>Candidatus Sysuimicrobiia</taxon>
        <taxon>Candidatus Sysuimicrobiales</taxon>
        <taxon>Candidatus Segetimicrobiaceae</taxon>
        <taxon>Candidatus Segetimicrobium</taxon>
    </lineage>
</organism>
<evidence type="ECO:0000313" key="9">
    <source>
        <dbReference type="EMBL" id="TMJ04655.1"/>
    </source>
</evidence>
<protein>
    <submittedName>
        <fullName evidence="9">ABC transporter permease</fullName>
    </submittedName>
</protein>